<dbReference type="InterPro" id="IPR036736">
    <property type="entry name" value="ACP-like_sf"/>
</dbReference>
<dbReference type="AlphaFoldDB" id="A0A5N5W4N5"/>
<dbReference type="InterPro" id="IPR009081">
    <property type="entry name" value="PP-bd_ACP"/>
</dbReference>
<dbReference type="Gene3D" id="1.10.1200.10">
    <property type="entry name" value="ACP-like"/>
    <property type="match status" value="1"/>
</dbReference>
<dbReference type="EMBL" id="VOKX01000097">
    <property type="protein sequence ID" value="KAB7837201.1"/>
    <property type="molecule type" value="Genomic_DNA"/>
</dbReference>
<dbReference type="PROSITE" id="PS50075">
    <property type="entry name" value="CARRIER"/>
    <property type="match status" value="1"/>
</dbReference>
<keyword evidence="3" id="KW-1185">Reference proteome</keyword>
<protein>
    <recommendedName>
        <fullName evidence="1">Carrier domain-containing protein</fullName>
    </recommendedName>
</protein>
<sequence length="87" mass="9418">MTDAVLSRLVALLERVAAVELDGRPVTETGPGSLRNLGLTSVRLMEFLVAVEDEFDLIWDDDVEEAVIGSLEGMARYIAEGARVRAG</sequence>
<proteinExistence type="predicted"/>
<dbReference type="OrthoDB" id="4249147at2"/>
<comment type="caution">
    <text evidence="2">The sequence shown here is derived from an EMBL/GenBank/DDBJ whole genome shotgun (WGS) entry which is preliminary data.</text>
</comment>
<feature type="domain" description="Carrier" evidence="1">
    <location>
        <begin position="3"/>
        <end position="82"/>
    </location>
</feature>
<gene>
    <name evidence="2" type="ORF">FRZ00_23450</name>
</gene>
<evidence type="ECO:0000313" key="2">
    <source>
        <dbReference type="EMBL" id="KAB7837201.1"/>
    </source>
</evidence>
<dbReference type="Pfam" id="PF00550">
    <property type="entry name" value="PP-binding"/>
    <property type="match status" value="1"/>
</dbReference>
<accession>A0A5N5W4N5</accession>
<dbReference type="Proteomes" id="UP000327000">
    <property type="component" value="Unassembled WGS sequence"/>
</dbReference>
<organism evidence="2 3">
    <name type="scientific">Streptomyces mobaraensis</name>
    <name type="common">Streptoverticillium mobaraense</name>
    <dbReference type="NCBI Taxonomy" id="35621"/>
    <lineage>
        <taxon>Bacteria</taxon>
        <taxon>Bacillati</taxon>
        <taxon>Actinomycetota</taxon>
        <taxon>Actinomycetes</taxon>
        <taxon>Kitasatosporales</taxon>
        <taxon>Streptomycetaceae</taxon>
        <taxon>Streptomyces</taxon>
    </lineage>
</organism>
<dbReference type="SUPFAM" id="SSF47336">
    <property type="entry name" value="ACP-like"/>
    <property type="match status" value="1"/>
</dbReference>
<evidence type="ECO:0000313" key="3">
    <source>
        <dbReference type="Proteomes" id="UP000327000"/>
    </source>
</evidence>
<reference evidence="2 3" key="1">
    <citation type="journal article" date="2019" name="Microb. Cell Fact.">
        <title>Exploring novel herbicidin analogues by transcriptional regulator overexpression and MS/MS molecular networking.</title>
        <authorList>
            <person name="Shi Y."/>
            <person name="Gu R."/>
            <person name="Li Y."/>
            <person name="Wang X."/>
            <person name="Ren W."/>
            <person name="Li X."/>
            <person name="Wang L."/>
            <person name="Xie Y."/>
            <person name="Hong B."/>
        </authorList>
    </citation>
    <scope>NUCLEOTIDE SEQUENCE [LARGE SCALE GENOMIC DNA]</scope>
    <source>
        <strain evidence="2 3">US-43</strain>
    </source>
</reference>
<dbReference type="RefSeq" id="WP_152264851.1">
    <property type="nucleotide sequence ID" value="NZ_VOKX01000097.1"/>
</dbReference>
<evidence type="ECO:0000259" key="1">
    <source>
        <dbReference type="PROSITE" id="PS50075"/>
    </source>
</evidence>
<name>A0A5N5W4N5_STRMB</name>